<dbReference type="InterPro" id="IPR051533">
    <property type="entry name" value="WaaL-like"/>
</dbReference>
<feature type="transmembrane region" description="Helical" evidence="1">
    <location>
        <begin position="385"/>
        <end position="403"/>
    </location>
</feature>
<evidence type="ECO:0000256" key="1">
    <source>
        <dbReference type="SAM" id="Phobius"/>
    </source>
</evidence>
<dbReference type="PANTHER" id="PTHR37422:SF17">
    <property type="entry name" value="O-ANTIGEN LIGASE"/>
    <property type="match status" value="1"/>
</dbReference>
<feature type="transmembrane region" description="Helical" evidence="1">
    <location>
        <begin position="266"/>
        <end position="286"/>
    </location>
</feature>
<dbReference type="Proteomes" id="UP000177117">
    <property type="component" value="Unassembled WGS sequence"/>
</dbReference>
<keyword evidence="1" id="KW-0472">Membrane</keyword>
<feature type="transmembrane region" description="Helical" evidence="1">
    <location>
        <begin position="80"/>
        <end position="99"/>
    </location>
</feature>
<feature type="transmembrane region" description="Helical" evidence="1">
    <location>
        <begin position="233"/>
        <end position="254"/>
    </location>
</feature>
<feature type="transmembrane region" description="Helical" evidence="1">
    <location>
        <begin position="14"/>
        <end position="35"/>
    </location>
</feature>
<name>A0A1F8EJZ5_9BACT</name>
<reference evidence="2 3" key="1">
    <citation type="journal article" date="2016" name="Nat. Commun.">
        <title>Thousands of microbial genomes shed light on interconnected biogeochemical processes in an aquifer system.</title>
        <authorList>
            <person name="Anantharaman K."/>
            <person name="Brown C.T."/>
            <person name="Hug L.A."/>
            <person name="Sharon I."/>
            <person name="Castelle C.J."/>
            <person name="Probst A.J."/>
            <person name="Thomas B.C."/>
            <person name="Singh A."/>
            <person name="Wilkins M.J."/>
            <person name="Karaoz U."/>
            <person name="Brodie E.L."/>
            <person name="Williams K.H."/>
            <person name="Hubbard S.S."/>
            <person name="Banfield J.F."/>
        </authorList>
    </citation>
    <scope>NUCLEOTIDE SEQUENCE [LARGE SCALE GENOMIC DNA]</scope>
</reference>
<feature type="transmembrane region" description="Helical" evidence="1">
    <location>
        <begin position="349"/>
        <end position="373"/>
    </location>
</feature>
<proteinExistence type="predicted"/>
<dbReference type="EMBL" id="MGJD01000010">
    <property type="protein sequence ID" value="OGN01113.1"/>
    <property type="molecule type" value="Genomic_DNA"/>
</dbReference>
<evidence type="ECO:0000313" key="2">
    <source>
        <dbReference type="EMBL" id="OGN01113.1"/>
    </source>
</evidence>
<evidence type="ECO:0008006" key="4">
    <source>
        <dbReference type="Google" id="ProtNLM"/>
    </source>
</evidence>
<organism evidence="2 3">
    <name type="scientific">Candidatus Yanofskybacteria bacterium RIFCSPHIGHO2_01_FULL_41_53</name>
    <dbReference type="NCBI Taxonomy" id="1802663"/>
    <lineage>
        <taxon>Bacteria</taxon>
        <taxon>Candidatus Yanofskyibacteriota</taxon>
    </lineage>
</organism>
<dbReference type="PANTHER" id="PTHR37422">
    <property type="entry name" value="TEICHURONIC ACID BIOSYNTHESIS PROTEIN TUAE"/>
    <property type="match status" value="1"/>
</dbReference>
<gene>
    <name evidence="2" type="ORF">A2650_00425</name>
</gene>
<evidence type="ECO:0000313" key="3">
    <source>
        <dbReference type="Proteomes" id="UP000177117"/>
    </source>
</evidence>
<dbReference type="AlphaFoldDB" id="A0A1F8EJZ5"/>
<sequence length="435" mass="50568">MYFEGWRFNEWQSISVYATDVLLGVLFLFWLFGYLAHHKFSIFNFQFSIKSQLSIFQKPDFYLILFLIISAISIKNSDSYLISWFQWIKLVEFSVFYWYLSHYAFKKFGIFNSFTAIMAGGLFQAVIAIIQFLKQSSIGLKYFGESIVNVDLPGIASFYLPTGEKIIRAYGTTPHPNVLATFFLVSIFCFYFIYFYSRLHSEHEPFADNWDRFFIVSYAVTLFAFFTTFSRTIIFIWFFAFCLRSIVVGLVKHYRVIFGTKEGRARIKVILIASFAVIVLFGSLYYNEIISRLTIDGGDQSVQLRSFYSEEALSGSFNFFGIGIGNFINWLVERNPYLSAYAYQPVHNIFLLLYSETGILGLSAFIGFLVFLLKDFIVGTKLKKSYHFSLLFLFISVIFIGFFDHLFLTLQQGRLVLWLILGVLTFYSKGDTIKE</sequence>
<feature type="transmembrane region" description="Helical" evidence="1">
    <location>
        <begin position="178"/>
        <end position="197"/>
    </location>
</feature>
<feature type="transmembrane region" description="Helical" evidence="1">
    <location>
        <begin position="209"/>
        <end position="227"/>
    </location>
</feature>
<keyword evidence="1" id="KW-0812">Transmembrane</keyword>
<protein>
    <recommendedName>
        <fullName evidence="4">O-antigen polymerase</fullName>
    </recommendedName>
</protein>
<accession>A0A1F8EJZ5</accession>
<feature type="transmembrane region" description="Helical" evidence="1">
    <location>
        <begin position="111"/>
        <end position="133"/>
    </location>
</feature>
<keyword evidence="1" id="KW-1133">Transmembrane helix</keyword>
<comment type="caution">
    <text evidence="2">The sequence shown here is derived from an EMBL/GenBank/DDBJ whole genome shotgun (WGS) entry which is preliminary data.</text>
</comment>